<reference evidence="2 3" key="1">
    <citation type="submission" date="2018-03" db="EMBL/GenBank/DDBJ databases">
        <title>Genomic Encyclopedia of Archaeal and Bacterial Type Strains, Phase II (KMG-II): from individual species to whole genera.</title>
        <authorList>
            <person name="Goeker M."/>
        </authorList>
    </citation>
    <scope>NUCLEOTIDE SEQUENCE [LARGE SCALE GENOMIC DNA]</scope>
    <source>
        <strain evidence="2 3">DSM 27267</strain>
    </source>
</reference>
<dbReference type="Gene3D" id="3.40.50.12370">
    <property type="match status" value="1"/>
</dbReference>
<proteinExistence type="predicted"/>
<dbReference type="RefSeq" id="WP_106543932.1">
    <property type="nucleotide sequence ID" value="NZ_BLAU01000001.1"/>
</dbReference>
<accession>A0A2P8C5M2</accession>
<evidence type="ECO:0000313" key="4">
    <source>
        <dbReference type="Proteomes" id="UP000396862"/>
    </source>
</evidence>
<dbReference type="OrthoDB" id="1116385at2"/>
<dbReference type="Proteomes" id="UP000396862">
    <property type="component" value="Unassembled WGS sequence"/>
</dbReference>
<evidence type="ECO:0008006" key="5">
    <source>
        <dbReference type="Google" id="ProtNLM"/>
    </source>
</evidence>
<evidence type="ECO:0000313" key="2">
    <source>
        <dbReference type="EMBL" id="PSK80261.1"/>
    </source>
</evidence>
<name>A0A2P8C5M2_9BACT</name>
<dbReference type="Proteomes" id="UP000240621">
    <property type="component" value="Unassembled WGS sequence"/>
</dbReference>
<dbReference type="EMBL" id="PYGC01000019">
    <property type="protein sequence ID" value="PSK80261.1"/>
    <property type="molecule type" value="Genomic_DNA"/>
</dbReference>
<dbReference type="EMBL" id="BLAU01000001">
    <property type="protein sequence ID" value="GET23585.1"/>
    <property type="molecule type" value="Genomic_DNA"/>
</dbReference>
<evidence type="ECO:0000313" key="1">
    <source>
        <dbReference type="EMBL" id="GET23585.1"/>
    </source>
</evidence>
<protein>
    <recommendedName>
        <fullName evidence="5">Universal stress protein family protein</fullName>
    </recommendedName>
</protein>
<keyword evidence="4" id="KW-1185">Reference proteome</keyword>
<evidence type="ECO:0000313" key="3">
    <source>
        <dbReference type="Proteomes" id="UP000240621"/>
    </source>
</evidence>
<comment type="caution">
    <text evidence="2">The sequence shown here is derived from an EMBL/GenBank/DDBJ whole genome shotgun (WGS) entry which is preliminary data.</text>
</comment>
<organism evidence="2 3">
    <name type="scientific">Prolixibacter denitrificans</name>
    <dbReference type="NCBI Taxonomy" id="1541063"/>
    <lineage>
        <taxon>Bacteria</taxon>
        <taxon>Pseudomonadati</taxon>
        <taxon>Bacteroidota</taxon>
        <taxon>Bacteroidia</taxon>
        <taxon>Marinilabiliales</taxon>
        <taxon>Prolixibacteraceae</taxon>
        <taxon>Prolixibacter</taxon>
    </lineage>
</organism>
<dbReference type="AlphaFoldDB" id="A0A2P8C5M2"/>
<sequence length="302" mass="34131">MTGGNMTFSTYSTIMGSFIMVIKTNICYLSAMADMEQKIVVWCDFSPGMNAALVHGIYMASILRKELLLLHLIDKSHQEDKLMAEAKMRGVAGRTSDIIPSVKVRYLVREHELSQEMLMDLSEVYDVILMTAEKSSSKQLLPKLKLSGFPFLFVEGEEEVENLYKRLIIPVGYMRRSKDLALWASYIGRNNQALVDLMAAREPGKDDRKRVKKNLSAIEMLFDKFAFPYQVIESSSQTWKLSKSALEHALTISEALLIVSGNDKTTFIDSWLGLTLPKLLRKSGNIPVMCINSYLDLYTLCG</sequence>
<reference evidence="1 4" key="2">
    <citation type="submission" date="2019-10" db="EMBL/GenBank/DDBJ databases">
        <title>Prolixibacter strains distinguished by the presence of nitrate reductase genes were adept at nitrate-dependent anaerobic corrosion of metallic iron and carbon steel.</title>
        <authorList>
            <person name="Iino T."/>
            <person name="Shono N."/>
            <person name="Ito K."/>
            <person name="Nakamura R."/>
            <person name="Sueoka K."/>
            <person name="Harayama S."/>
            <person name="Ohkuma M."/>
        </authorList>
    </citation>
    <scope>NUCLEOTIDE SEQUENCE [LARGE SCALE GENOMIC DNA]</scope>
    <source>
        <strain evidence="1 4">MIC1-1</strain>
    </source>
</reference>
<gene>
    <name evidence="2" type="ORF">CLV93_11911</name>
    <name evidence="1" type="ORF">JCM18694_38310</name>
</gene>